<keyword evidence="3" id="KW-1185">Reference proteome</keyword>
<evidence type="ECO:0000256" key="1">
    <source>
        <dbReference type="SAM" id="Phobius"/>
    </source>
</evidence>
<accession>E4XBI7</accession>
<dbReference type="EMBL" id="FN653034">
    <property type="protein sequence ID" value="CBY08962.1"/>
    <property type="molecule type" value="Genomic_DNA"/>
</dbReference>
<name>E4XBI7_OIKDI</name>
<keyword evidence="1" id="KW-0472">Membrane</keyword>
<sequence>MGDSNGAIEVVTEGAKKSLLSSGNFLKDSKESVKNSVTSLAQGVSRPLENVAESVGLLRQADETWIAKMNSPKQILGDSVAVAVGVVGLIAVTNTYNTVLSTMQMRDHRDVHKTIQNINHMIQIQSWCSDEERIAVLRSEGYAVVVTKEQWLYLRRDTQETVFTSLSSVLVNHKKIYMMRGDYHYSKESGPIELNQDVQIHAEPGTRLLVTLISRYQTLFRVNWRPTEQHRTKIEVKNLDVEVNWLHWGFWRELYELNLRHRYYPDWKPVIYRKRDNVLFFSDNSRLFVPCMKPWVRRVALNMFSVFTVCAVVKLRRMKRGTPSALILSLLGTGLFAGITASNTPDRSYDMFWLDEAFFTTRKAFIPI</sequence>
<organism evidence="2">
    <name type="scientific">Oikopleura dioica</name>
    <name type="common">Tunicate</name>
    <dbReference type="NCBI Taxonomy" id="34765"/>
    <lineage>
        <taxon>Eukaryota</taxon>
        <taxon>Metazoa</taxon>
        <taxon>Chordata</taxon>
        <taxon>Tunicata</taxon>
        <taxon>Appendicularia</taxon>
        <taxon>Copelata</taxon>
        <taxon>Oikopleuridae</taxon>
        <taxon>Oikopleura</taxon>
    </lineage>
</organism>
<evidence type="ECO:0000313" key="2">
    <source>
        <dbReference type="EMBL" id="CBY08962.1"/>
    </source>
</evidence>
<dbReference type="Proteomes" id="UP000001307">
    <property type="component" value="Unassembled WGS sequence"/>
</dbReference>
<reference evidence="2" key="1">
    <citation type="journal article" date="2010" name="Science">
        <title>Plasticity of animal genome architecture unmasked by rapid evolution of a pelagic tunicate.</title>
        <authorList>
            <person name="Denoeud F."/>
            <person name="Henriet S."/>
            <person name="Mungpakdee S."/>
            <person name="Aury J.M."/>
            <person name="Da Silva C."/>
            <person name="Brinkmann H."/>
            <person name="Mikhaleva J."/>
            <person name="Olsen L.C."/>
            <person name="Jubin C."/>
            <person name="Canestro C."/>
            <person name="Bouquet J.M."/>
            <person name="Danks G."/>
            <person name="Poulain J."/>
            <person name="Campsteijn C."/>
            <person name="Adamski M."/>
            <person name="Cross I."/>
            <person name="Yadetie F."/>
            <person name="Muffato M."/>
            <person name="Louis A."/>
            <person name="Butcher S."/>
            <person name="Tsagkogeorga G."/>
            <person name="Konrad A."/>
            <person name="Singh S."/>
            <person name="Jensen M.F."/>
            <person name="Cong E.H."/>
            <person name="Eikeseth-Otteraa H."/>
            <person name="Noel B."/>
            <person name="Anthouard V."/>
            <person name="Porcel B.M."/>
            <person name="Kachouri-Lafond R."/>
            <person name="Nishino A."/>
            <person name="Ugolini M."/>
            <person name="Chourrout P."/>
            <person name="Nishida H."/>
            <person name="Aasland R."/>
            <person name="Huzurbazar S."/>
            <person name="Westhof E."/>
            <person name="Delsuc F."/>
            <person name="Lehrach H."/>
            <person name="Reinhardt R."/>
            <person name="Weissenbach J."/>
            <person name="Roy S.W."/>
            <person name="Artiguenave F."/>
            <person name="Postlethwait J.H."/>
            <person name="Manak J.R."/>
            <person name="Thompson E.M."/>
            <person name="Jaillon O."/>
            <person name="Du Pasquier L."/>
            <person name="Boudinot P."/>
            <person name="Liberles D.A."/>
            <person name="Volff J.N."/>
            <person name="Philippe H."/>
            <person name="Lenhard B."/>
            <person name="Roest Crollius H."/>
            <person name="Wincker P."/>
            <person name="Chourrout D."/>
        </authorList>
    </citation>
    <scope>NUCLEOTIDE SEQUENCE [LARGE SCALE GENOMIC DNA]</scope>
</reference>
<dbReference type="OrthoDB" id="10300473at2759"/>
<feature type="transmembrane region" description="Helical" evidence="1">
    <location>
        <begin position="325"/>
        <end position="344"/>
    </location>
</feature>
<keyword evidence="1" id="KW-0812">Transmembrane</keyword>
<dbReference type="InParanoid" id="E4XBI7"/>
<dbReference type="AlphaFoldDB" id="E4XBI7"/>
<protein>
    <submittedName>
        <fullName evidence="2">Uncharacterized protein</fullName>
    </submittedName>
</protein>
<proteinExistence type="predicted"/>
<keyword evidence="1" id="KW-1133">Transmembrane helix</keyword>
<evidence type="ECO:0000313" key="3">
    <source>
        <dbReference type="Proteomes" id="UP000001307"/>
    </source>
</evidence>
<gene>
    <name evidence="2" type="ORF">GSOID_T00006489001</name>
</gene>